<gene>
    <name evidence="1" type="ORF">SAMN05878281_3560</name>
</gene>
<name>A0A1M7NYJ0_9FLAO</name>
<sequence length="383" mass="43945">MKKSLLLLIAVSVLACKGEPEVKEVSEMESDTIKEENSSTGNFLGEDRVEFTKEEANRLAELPLNCINTEYPNKLNQTLENEEALGEPSDLHPAFYGCFDWHSSVHAHWSMLSLLKQFPGLEKAETIKEKLKESLSAENIQGEVAYFNREQSDSFERTYGWAWLLKLAEEIETWNDPLAKELKQNLDPLTNLIVNKYLEFLPKLNYPIRVGEHANTAFGLSFAHDYAVATENTELQELISKRAKDFYLKDDDCPITWEPGGFDFLSPCLEEVNIMRRVLPKNAFEMWLEDFLPQLKSEDFEMEVGEVSDRTDGKLVHLDGLNFSRAWVFYGLINQYPDKFSHLQEIADRHVAYSFPNLVGDSYEGGHWLGSFALYALQESKDM</sequence>
<dbReference type="Pfam" id="PF11199">
    <property type="entry name" value="DUF2891"/>
    <property type="match status" value="1"/>
</dbReference>
<keyword evidence="2" id="KW-1185">Reference proteome</keyword>
<dbReference type="InterPro" id="IPR021365">
    <property type="entry name" value="DUF2891"/>
</dbReference>
<evidence type="ECO:0008006" key="3">
    <source>
        <dbReference type="Google" id="ProtNLM"/>
    </source>
</evidence>
<dbReference type="Proteomes" id="UP000190235">
    <property type="component" value="Chromosome I"/>
</dbReference>
<dbReference type="STRING" id="143223.SAMN05878281_3560"/>
<protein>
    <recommendedName>
        <fullName evidence="3">DUF2891 domain-containing protein</fullName>
    </recommendedName>
</protein>
<organism evidence="1 2">
    <name type="scientific">Salegentibacter salegens</name>
    <dbReference type="NCBI Taxonomy" id="143223"/>
    <lineage>
        <taxon>Bacteria</taxon>
        <taxon>Pseudomonadati</taxon>
        <taxon>Bacteroidota</taxon>
        <taxon>Flavobacteriia</taxon>
        <taxon>Flavobacteriales</taxon>
        <taxon>Flavobacteriaceae</taxon>
        <taxon>Salegentibacter</taxon>
    </lineage>
</organism>
<accession>A0A1M7NYJ0</accession>
<dbReference type="OrthoDB" id="9779797at2"/>
<dbReference type="RefSeq" id="WP_079736434.1">
    <property type="nucleotide sequence ID" value="NZ_LT670848.1"/>
</dbReference>
<proteinExistence type="predicted"/>
<evidence type="ECO:0000313" key="1">
    <source>
        <dbReference type="EMBL" id="SHN09317.1"/>
    </source>
</evidence>
<dbReference type="PROSITE" id="PS51257">
    <property type="entry name" value="PROKAR_LIPOPROTEIN"/>
    <property type="match status" value="1"/>
</dbReference>
<dbReference type="AlphaFoldDB" id="A0A1M7NYJ0"/>
<dbReference type="EMBL" id="LT670848">
    <property type="protein sequence ID" value="SHN09317.1"/>
    <property type="molecule type" value="Genomic_DNA"/>
</dbReference>
<evidence type="ECO:0000313" key="2">
    <source>
        <dbReference type="Proteomes" id="UP000190235"/>
    </source>
</evidence>
<reference evidence="2" key="1">
    <citation type="submission" date="2016-11" db="EMBL/GenBank/DDBJ databases">
        <authorList>
            <person name="Varghese N."/>
            <person name="Submissions S."/>
        </authorList>
    </citation>
    <scope>NUCLEOTIDE SEQUENCE [LARGE SCALE GENOMIC DNA]</scope>
    <source>
        <strain evidence="2">ACAM 48</strain>
    </source>
</reference>